<protein>
    <submittedName>
        <fullName evidence="13">Uncharacterized protein</fullName>
    </submittedName>
</protein>
<comment type="similarity">
    <text evidence="4">Belongs to the complex I NDUFS5 subunit family.</text>
</comment>
<sequence>MARDITTEPWKVELKAWAPLFRNPFTDIFGCVMTHASGNKCHEFEGRFGDCMEAYGPHRGVKDCRNYFNDLMECQLMTKQVMRGWVGQGGEG</sequence>
<dbReference type="Proteomes" id="UP000440578">
    <property type="component" value="Unassembled WGS sequence"/>
</dbReference>
<dbReference type="PANTHER" id="PTHR21268:SF2">
    <property type="entry name" value="NADH DEHYDROGENASE [UBIQUINONE] IRON-SULFUR PROTEIN 5"/>
    <property type="match status" value="1"/>
</dbReference>
<evidence type="ECO:0000256" key="7">
    <source>
        <dbReference type="ARBA" id="ARBA00022792"/>
    </source>
</evidence>
<comment type="subcellular location">
    <subcellularLocation>
        <location evidence="3">Mitochondrion inner membrane</location>
        <topology evidence="3">Peripheral membrane protein</topology>
    </subcellularLocation>
    <subcellularLocation>
        <location evidence="2">Mitochondrion intermembrane space</location>
    </subcellularLocation>
</comment>
<dbReference type="EMBL" id="VIIS01000945">
    <property type="protein sequence ID" value="KAF0303436.1"/>
    <property type="molecule type" value="Genomic_DNA"/>
</dbReference>
<dbReference type="InterPro" id="IPR019342">
    <property type="entry name" value="NADH_UbQ_OxRdtase_FeS-su5"/>
</dbReference>
<evidence type="ECO:0000256" key="1">
    <source>
        <dbReference type="ARBA" id="ARBA00003195"/>
    </source>
</evidence>
<keyword evidence="11 12" id="KW-1015">Disulfide bond</keyword>
<evidence type="ECO:0000256" key="2">
    <source>
        <dbReference type="ARBA" id="ARBA00004569"/>
    </source>
</evidence>
<dbReference type="AlphaFoldDB" id="A0A6A4W7R2"/>
<keyword evidence="9" id="KW-0496">Mitochondrion</keyword>
<gene>
    <name evidence="13" type="ORF">FJT64_024582</name>
</gene>
<evidence type="ECO:0000256" key="11">
    <source>
        <dbReference type="ARBA" id="ARBA00023157"/>
    </source>
</evidence>
<dbReference type="Pfam" id="PF10200">
    <property type="entry name" value="Ndufs5"/>
    <property type="match status" value="1"/>
</dbReference>
<evidence type="ECO:0000313" key="14">
    <source>
        <dbReference type="Proteomes" id="UP000440578"/>
    </source>
</evidence>
<keyword evidence="8" id="KW-0249">Electron transport</keyword>
<feature type="disulfide bond" evidence="12">
    <location>
        <begin position="51"/>
        <end position="64"/>
    </location>
</feature>
<evidence type="ECO:0000256" key="12">
    <source>
        <dbReference type="PIRSR" id="PIRSR619342-50"/>
    </source>
</evidence>
<keyword evidence="5" id="KW-0813">Transport</keyword>
<feature type="disulfide bond" evidence="12">
    <location>
        <begin position="41"/>
        <end position="74"/>
    </location>
</feature>
<dbReference type="OrthoDB" id="9992197at2759"/>
<comment type="caution">
    <text evidence="13">The sequence shown here is derived from an EMBL/GenBank/DDBJ whole genome shotgun (WGS) entry which is preliminary data.</text>
</comment>
<evidence type="ECO:0000256" key="6">
    <source>
        <dbReference type="ARBA" id="ARBA00022660"/>
    </source>
</evidence>
<dbReference type="GO" id="GO:0005758">
    <property type="term" value="C:mitochondrial intermembrane space"/>
    <property type="evidence" value="ECO:0007669"/>
    <property type="project" value="UniProtKB-SubCell"/>
</dbReference>
<dbReference type="GO" id="GO:0005743">
    <property type="term" value="C:mitochondrial inner membrane"/>
    <property type="evidence" value="ECO:0007669"/>
    <property type="project" value="UniProtKB-SubCell"/>
</dbReference>
<keyword evidence="14" id="KW-1185">Reference proteome</keyword>
<evidence type="ECO:0000256" key="10">
    <source>
        <dbReference type="ARBA" id="ARBA00023136"/>
    </source>
</evidence>
<evidence type="ECO:0000256" key="8">
    <source>
        <dbReference type="ARBA" id="ARBA00022982"/>
    </source>
</evidence>
<keyword evidence="6" id="KW-0679">Respiratory chain</keyword>
<keyword evidence="7" id="KW-0999">Mitochondrion inner membrane</keyword>
<comment type="function">
    <text evidence="1">Accessory subunit of the mitochondrial membrane respiratory chain NADH dehydrogenase (Complex I), that is believed not to be involved in catalysis. Complex I functions in the transfer of electrons from NADH to the respiratory chain. The immediate electron acceptor for the enzyme is believed to be ubiquinone.</text>
</comment>
<evidence type="ECO:0000256" key="4">
    <source>
        <dbReference type="ARBA" id="ARBA00007372"/>
    </source>
</evidence>
<evidence type="ECO:0000256" key="5">
    <source>
        <dbReference type="ARBA" id="ARBA00022448"/>
    </source>
</evidence>
<organism evidence="13 14">
    <name type="scientific">Amphibalanus amphitrite</name>
    <name type="common">Striped barnacle</name>
    <name type="synonym">Balanus amphitrite</name>
    <dbReference type="NCBI Taxonomy" id="1232801"/>
    <lineage>
        <taxon>Eukaryota</taxon>
        <taxon>Metazoa</taxon>
        <taxon>Ecdysozoa</taxon>
        <taxon>Arthropoda</taxon>
        <taxon>Crustacea</taxon>
        <taxon>Multicrustacea</taxon>
        <taxon>Cirripedia</taxon>
        <taxon>Thoracica</taxon>
        <taxon>Thoracicalcarea</taxon>
        <taxon>Balanomorpha</taxon>
        <taxon>Balanoidea</taxon>
        <taxon>Balanidae</taxon>
        <taxon>Amphibalaninae</taxon>
        <taxon>Amphibalanus</taxon>
    </lineage>
</organism>
<evidence type="ECO:0000313" key="13">
    <source>
        <dbReference type="EMBL" id="KAF0303436.1"/>
    </source>
</evidence>
<proteinExistence type="inferred from homology"/>
<evidence type="ECO:0000256" key="3">
    <source>
        <dbReference type="ARBA" id="ARBA00004637"/>
    </source>
</evidence>
<accession>A0A6A4W7R2</accession>
<dbReference type="PANTHER" id="PTHR21268">
    <property type="entry name" value="NADH DEHYDROGENASE [UBIQUINONE] IRON-SULFUR PROTEIN 5"/>
    <property type="match status" value="1"/>
</dbReference>
<evidence type="ECO:0000256" key="9">
    <source>
        <dbReference type="ARBA" id="ARBA00023128"/>
    </source>
</evidence>
<keyword evidence="10" id="KW-0472">Membrane</keyword>
<name>A0A6A4W7R2_AMPAM</name>
<reference evidence="13 14" key="1">
    <citation type="submission" date="2019-07" db="EMBL/GenBank/DDBJ databases">
        <title>Draft genome assembly of a fouling barnacle, Amphibalanus amphitrite (Darwin, 1854): The first reference genome for Thecostraca.</title>
        <authorList>
            <person name="Kim W."/>
        </authorList>
    </citation>
    <scope>NUCLEOTIDE SEQUENCE [LARGE SCALE GENOMIC DNA]</scope>
    <source>
        <strain evidence="13">SNU_AA5</strain>
        <tissue evidence="13">Soma without cirri and trophi</tissue>
    </source>
</reference>